<gene>
    <name evidence="1" type="ordered locus">HCH_04879</name>
</gene>
<evidence type="ECO:0000313" key="2">
    <source>
        <dbReference type="Proteomes" id="UP000000238"/>
    </source>
</evidence>
<reference evidence="1 2" key="1">
    <citation type="journal article" date="2005" name="Nucleic Acids Res.">
        <title>Genomic blueprint of Hahella chejuensis, a marine microbe producing an algicidal agent.</title>
        <authorList>
            <person name="Jeong H."/>
            <person name="Yim J.H."/>
            <person name="Lee C."/>
            <person name="Choi S.-H."/>
            <person name="Park Y.K."/>
            <person name="Yoon S.H."/>
            <person name="Hur C.-G."/>
            <person name="Kang H.-Y."/>
            <person name="Kim D."/>
            <person name="Lee H.H."/>
            <person name="Park K.H."/>
            <person name="Park S.-H."/>
            <person name="Park H.-S."/>
            <person name="Lee H.K."/>
            <person name="Oh T.K."/>
            <person name="Kim J.F."/>
        </authorList>
    </citation>
    <scope>NUCLEOTIDE SEQUENCE [LARGE SCALE GENOMIC DNA]</scope>
    <source>
        <strain evidence="1 2">KCTC 2396</strain>
    </source>
</reference>
<sequence length="261" mass="30207">MTEQTVYEVVDQGKMDALRKRHAWLVEPIYRASDHITRLPFFTWVRNLNDARQFKPVAEQLYYHSATFPKVLGLMLGMTSLRNNPMMPFYAKHAFGEADHHMLLRDWMLQHGLIRNASELDNVITSLYTNACVNMAYQLAIEQDQEKWLVAINSGIERCSNDFFKVVAPKMYELNAGHCYFDIHVEADEHHSIMGLEYLTSFPEDCDPTDSHRAKVLLRKALEGVSLWGAMLHSWIGVDYLPRFDDEGELINPPGSQFRLQ</sequence>
<organism evidence="1 2">
    <name type="scientific">Hahella chejuensis (strain KCTC 2396)</name>
    <dbReference type="NCBI Taxonomy" id="349521"/>
    <lineage>
        <taxon>Bacteria</taxon>
        <taxon>Pseudomonadati</taxon>
        <taxon>Pseudomonadota</taxon>
        <taxon>Gammaproteobacteria</taxon>
        <taxon>Oceanospirillales</taxon>
        <taxon>Hahellaceae</taxon>
        <taxon>Hahella</taxon>
    </lineage>
</organism>
<dbReference type="KEGG" id="hch:HCH_04879"/>
<dbReference type="EMBL" id="CP000155">
    <property type="protein sequence ID" value="ABC31570.1"/>
    <property type="molecule type" value="Genomic_DNA"/>
</dbReference>
<evidence type="ECO:0008006" key="3">
    <source>
        <dbReference type="Google" id="ProtNLM"/>
    </source>
</evidence>
<protein>
    <recommendedName>
        <fullName evidence="3">Iron-containing redox enzyme family protein</fullName>
    </recommendedName>
</protein>
<keyword evidence="2" id="KW-1185">Reference proteome</keyword>
<dbReference type="AlphaFoldDB" id="Q2SCQ4"/>
<dbReference type="InterPro" id="IPR016084">
    <property type="entry name" value="Haem_Oase-like_multi-hlx"/>
</dbReference>
<dbReference type="eggNOG" id="ENOG502ZAR7">
    <property type="taxonomic scope" value="Bacteria"/>
</dbReference>
<dbReference type="Gene3D" id="1.20.910.10">
    <property type="entry name" value="Heme oxygenase-like"/>
    <property type="match status" value="1"/>
</dbReference>
<dbReference type="HOGENOM" id="CLU_1064628_0_0_6"/>
<name>Q2SCQ4_HAHCH</name>
<accession>Q2SCQ4</accession>
<dbReference type="SUPFAM" id="SSF48613">
    <property type="entry name" value="Heme oxygenase-like"/>
    <property type="match status" value="1"/>
</dbReference>
<dbReference type="Proteomes" id="UP000000238">
    <property type="component" value="Chromosome"/>
</dbReference>
<dbReference type="Pfam" id="PF14518">
    <property type="entry name" value="Haem_oxygenas_2"/>
    <property type="match status" value="1"/>
</dbReference>
<proteinExistence type="predicted"/>
<dbReference type="OrthoDB" id="6192741at2"/>
<dbReference type="RefSeq" id="WP_011398635.1">
    <property type="nucleotide sequence ID" value="NC_007645.1"/>
</dbReference>
<evidence type="ECO:0000313" key="1">
    <source>
        <dbReference type="EMBL" id="ABC31570.1"/>
    </source>
</evidence>